<dbReference type="OMA" id="WENYHLA"/>
<sequence>MSNIKYIIASADDDDDGEQTSRFGCLAMLRFAVAAAVTVVTITVVSLVIDAVLPSQDMSLSVNNGYIGADAFWNTTFPATATSKSSSPPVPAENHHPSSLDKVAKPATGAGAPKLSRRRRGVERPLPLPKECFLGCSGGDREPTTQVTYKKAQRINLRVILIANNPRGRTKIDCDGTRVSLIDMEPPYGQIGKVTLKNFTVPPQTTITLQKRLSIINTSYIWENYHLASRFRALVLVTSSVTYYPLGKKGKTIQQSYVCQPVTIGLIQDEATYASDNVQCTATISG</sequence>
<dbReference type="OrthoDB" id="670301at2759"/>
<dbReference type="EMBL" id="CM000767">
    <property type="protein sequence ID" value="KXG23271.1"/>
    <property type="molecule type" value="Genomic_DNA"/>
</dbReference>
<organism evidence="3 4">
    <name type="scientific">Sorghum bicolor</name>
    <name type="common">Sorghum</name>
    <name type="synonym">Sorghum vulgare</name>
    <dbReference type="NCBI Taxonomy" id="4558"/>
    <lineage>
        <taxon>Eukaryota</taxon>
        <taxon>Viridiplantae</taxon>
        <taxon>Streptophyta</taxon>
        <taxon>Embryophyta</taxon>
        <taxon>Tracheophyta</taxon>
        <taxon>Spermatophyta</taxon>
        <taxon>Magnoliopsida</taxon>
        <taxon>Liliopsida</taxon>
        <taxon>Poales</taxon>
        <taxon>Poaceae</taxon>
        <taxon>PACMAD clade</taxon>
        <taxon>Panicoideae</taxon>
        <taxon>Andropogonodae</taxon>
        <taxon>Andropogoneae</taxon>
        <taxon>Sorghinae</taxon>
        <taxon>Sorghum</taxon>
    </lineage>
</organism>
<dbReference type="PANTHER" id="PTHR36480">
    <property type="entry name" value="OS06G0118900 PROTEIN-RELATED"/>
    <property type="match status" value="1"/>
</dbReference>
<keyword evidence="4" id="KW-1185">Reference proteome</keyword>
<evidence type="ECO:0000313" key="3">
    <source>
        <dbReference type="EMBL" id="KXG23271.1"/>
    </source>
</evidence>
<evidence type="ECO:0000256" key="1">
    <source>
        <dbReference type="SAM" id="MobiDB-lite"/>
    </source>
</evidence>
<dbReference type="Proteomes" id="UP000000768">
    <property type="component" value="Chromosome 8"/>
</dbReference>
<feature type="region of interest" description="Disordered" evidence="1">
    <location>
        <begin position="80"/>
        <end position="121"/>
    </location>
</feature>
<dbReference type="Gramene" id="KXG23271">
    <property type="protein sequence ID" value="KXG23271"/>
    <property type="gene ID" value="SORBI_3008G077100"/>
</dbReference>
<dbReference type="PANTHER" id="PTHR36480:SF10">
    <property type="entry name" value="LATE EMBRYOGENESIS ABUNDANT PROTEIN LEA-2 SUBGROUP DOMAIN-CONTAINING PROTEIN"/>
    <property type="match status" value="1"/>
</dbReference>
<keyword evidence="2" id="KW-0472">Membrane</keyword>
<keyword evidence="2" id="KW-0812">Transmembrane</keyword>
<proteinExistence type="predicted"/>
<accession>A0A1B6PC85</accession>
<feature type="compositionally biased region" description="Basic and acidic residues" evidence="1">
    <location>
        <begin position="93"/>
        <end position="104"/>
    </location>
</feature>
<dbReference type="Gramene" id="OQU78952">
    <property type="protein sequence ID" value="OQU78952"/>
    <property type="gene ID" value="SORBI_3008G077100"/>
</dbReference>
<keyword evidence="2" id="KW-1133">Transmembrane helix</keyword>
<dbReference type="AlphaFoldDB" id="A0A1B6PC85"/>
<dbReference type="EMBL" id="CM000767">
    <property type="protein sequence ID" value="OQU78952.1"/>
    <property type="molecule type" value="Genomic_DNA"/>
</dbReference>
<protein>
    <submittedName>
        <fullName evidence="3">Uncharacterized protein</fullName>
    </submittedName>
</protein>
<reference evidence="4" key="3">
    <citation type="journal article" date="2018" name="Plant J.">
        <title>The Sorghum bicolor reference genome: improved assembly, gene annotations, a transcriptome atlas, and signatures of genome organization.</title>
        <authorList>
            <person name="McCormick R.F."/>
            <person name="Truong S.K."/>
            <person name="Sreedasyam A."/>
            <person name="Jenkins J."/>
            <person name="Shu S."/>
            <person name="Sims D."/>
            <person name="Kennedy M."/>
            <person name="Amirebrahimi M."/>
            <person name="Weers B.D."/>
            <person name="McKinley B."/>
            <person name="Mattison A."/>
            <person name="Morishige D.T."/>
            <person name="Grimwood J."/>
            <person name="Schmutz J."/>
            <person name="Mullet J.E."/>
        </authorList>
    </citation>
    <scope>NUCLEOTIDE SEQUENCE [LARGE SCALE GENOMIC DNA]</scope>
    <source>
        <strain evidence="4">cv. BTx623</strain>
    </source>
</reference>
<reference evidence="3 4" key="1">
    <citation type="journal article" date="2009" name="Nature">
        <title>The Sorghum bicolor genome and the diversification of grasses.</title>
        <authorList>
            <person name="Paterson A.H."/>
            <person name="Bowers J.E."/>
            <person name="Bruggmann R."/>
            <person name="Dubchak I."/>
            <person name="Grimwood J."/>
            <person name="Gundlach H."/>
            <person name="Haberer G."/>
            <person name="Hellsten U."/>
            <person name="Mitros T."/>
            <person name="Poliakov A."/>
            <person name="Schmutz J."/>
            <person name="Spannagl M."/>
            <person name="Tang H."/>
            <person name="Wang X."/>
            <person name="Wicker T."/>
            <person name="Bharti A.K."/>
            <person name="Chapman J."/>
            <person name="Feltus F.A."/>
            <person name="Gowik U."/>
            <person name="Grigoriev I.V."/>
            <person name="Lyons E."/>
            <person name="Maher C.A."/>
            <person name="Martis M."/>
            <person name="Narechania A."/>
            <person name="Otillar R.P."/>
            <person name="Penning B.W."/>
            <person name="Salamov A.A."/>
            <person name="Wang Y."/>
            <person name="Zhang L."/>
            <person name="Carpita N.C."/>
            <person name="Freeling M."/>
            <person name="Gingle A.R."/>
            <person name="Hash C.T."/>
            <person name="Keller B."/>
            <person name="Klein P."/>
            <person name="Kresovich S."/>
            <person name="McCann M.C."/>
            <person name="Ming R."/>
            <person name="Peterson D.G."/>
            <person name="Mehboob-ur-Rahman"/>
            <person name="Ware D."/>
            <person name="Westhoff P."/>
            <person name="Mayer K.F."/>
            <person name="Messing J."/>
            <person name="Rokhsar D.S."/>
        </authorList>
    </citation>
    <scope>NUCLEOTIDE SEQUENCE [LARGE SCALE GENOMIC DNA]</scope>
    <source>
        <strain evidence="4">cv. BTx623</strain>
    </source>
</reference>
<name>A0A1B6PC85_SORBI</name>
<feature type="transmembrane region" description="Helical" evidence="2">
    <location>
        <begin position="31"/>
        <end position="53"/>
    </location>
</feature>
<dbReference type="InParanoid" id="A0A1B6PC85"/>
<gene>
    <name evidence="3" type="ORF">SORBI_3008G077100</name>
</gene>
<evidence type="ECO:0000256" key="2">
    <source>
        <dbReference type="SAM" id="Phobius"/>
    </source>
</evidence>
<reference evidence="3" key="2">
    <citation type="submission" date="2017-02" db="EMBL/GenBank/DDBJ databases">
        <title>WGS assembly of Sorghum bicolor.</title>
        <authorList>
            <person name="Paterson A."/>
            <person name="Mullet J."/>
            <person name="Bowers J."/>
            <person name="Bruggmann R."/>
            <person name="Dubchak I."/>
            <person name="Grimwood J."/>
            <person name="Gundlach H."/>
            <person name="Haberer G."/>
            <person name="Hellsten U."/>
            <person name="Mitros T."/>
            <person name="Poliakov A."/>
            <person name="Schmutz J."/>
            <person name="Spannagl M."/>
            <person name="Tang H."/>
            <person name="Wang X."/>
            <person name="Wicker T."/>
            <person name="Bharti A."/>
            <person name="Chapman J."/>
            <person name="Feltus F."/>
            <person name="Gowik U."/>
            <person name="Grigoriev I."/>
            <person name="Lyons E."/>
            <person name="Maher C."/>
            <person name="Martis M."/>
            <person name="Narechania A."/>
            <person name="Otillar R."/>
            <person name="Penning B."/>
            <person name="Salamov A."/>
            <person name="Wang Y."/>
            <person name="Zhang L."/>
            <person name="Carpita N."/>
            <person name="Freeling M."/>
            <person name="Gingle A."/>
            <person name="Hash C."/>
            <person name="Keller B."/>
            <person name="Klein P."/>
            <person name="Kresovich S."/>
            <person name="Mccann M."/>
            <person name="Ming R."/>
            <person name="Peterson D."/>
            <person name="Rahman M."/>
            <person name="Ware D."/>
            <person name="Westhoff P."/>
            <person name="Mayer K."/>
            <person name="Messing J."/>
            <person name="Sims D."/>
            <person name="Jenkins J."/>
            <person name="Shu S."/>
            <person name="Rokhsar D."/>
        </authorList>
    </citation>
    <scope>NUCLEOTIDE SEQUENCE</scope>
</reference>
<evidence type="ECO:0000313" key="4">
    <source>
        <dbReference type="Proteomes" id="UP000000768"/>
    </source>
</evidence>